<name>A0A8S9IBX2_BRACR</name>
<organism evidence="1 2">
    <name type="scientific">Brassica cretica</name>
    <name type="common">Mustard</name>
    <dbReference type="NCBI Taxonomy" id="69181"/>
    <lineage>
        <taxon>Eukaryota</taxon>
        <taxon>Viridiplantae</taxon>
        <taxon>Streptophyta</taxon>
        <taxon>Embryophyta</taxon>
        <taxon>Tracheophyta</taxon>
        <taxon>Spermatophyta</taxon>
        <taxon>Magnoliopsida</taxon>
        <taxon>eudicotyledons</taxon>
        <taxon>Gunneridae</taxon>
        <taxon>Pentapetalae</taxon>
        <taxon>rosids</taxon>
        <taxon>malvids</taxon>
        <taxon>Brassicales</taxon>
        <taxon>Brassicaceae</taxon>
        <taxon>Brassiceae</taxon>
        <taxon>Brassica</taxon>
    </lineage>
</organism>
<reference evidence="1" key="1">
    <citation type="submission" date="2019-12" db="EMBL/GenBank/DDBJ databases">
        <title>Genome sequencing and annotation of Brassica cretica.</title>
        <authorList>
            <person name="Studholme D.J."/>
            <person name="Sarris P.F."/>
        </authorList>
    </citation>
    <scope>NUCLEOTIDE SEQUENCE</scope>
    <source>
        <strain evidence="1">PFS-001/15</strain>
        <tissue evidence="1">Leaf</tissue>
    </source>
</reference>
<evidence type="ECO:0000313" key="2">
    <source>
        <dbReference type="Proteomes" id="UP000712281"/>
    </source>
</evidence>
<sequence>MWGGTYSIGSGKVEFTYFNGGLSLALGPKPFDISSALHEGRRLREFLWIFLMKFLRGTNLRECSRFRARGSAFRFLGRVSLHWKLVVLCLRQDVWFLIVVIFGKASLLVI</sequence>
<dbReference type="EMBL" id="QGKW02001911">
    <property type="protein sequence ID" value="KAF2566897.1"/>
    <property type="molecule type" value="Genomic_DNA"/>
</dbReference>
<evidence type="ECO:0000313" key="1">
    <source>
        <dbReference type="EMBL" id="KAF2566897.1"/>
    </source>
</evidence>
<dbReference type="AlphaFoldDB" id="A0A8S9IBX2"/>
<proteinExistence type="predicted"/>
<gene>
    <name evidence="1" type="ORF">F2Q68_00024102</name>
</gene>
<dbReference type="Proteomes" id="UP000712281">
    <property type="component" value="Unassembled WGS sequence"/>
</dbReference>
<comment type="caution">
    <text evidence="1">The sequence shown here is derived from an EMBL/GenBank/DDBJ whole genome shotgun (WGS) entry which is preliminary data.</text>
</comment>
<accession>A0A8S9IBX2</accession>
<protein>
    <submittedName>
        <fullName evidence="1">Uncharacterized protein</fullName>
    </submittedName>
</protein>